<organism evidence="1 2">
    <name type="scientific">Pseudomonas abietaniphila</name>
    <dbReference type="NCBI Taxonomy" id="89065"/>
    <lineage>
        <taxon>Bacteria</taxon>
        <taxon>Pseudomonadati</taxon>
        <taxon>Pseudomonadota</taxon>
        <taxon>Gammaproteobacteria</taxon>
        <taxon>Pseudomonadales</taxon>
        <taxon>Pseudomonadaceae</taxon>
        <taxon>Pseudomonas</taxon>
    </lineage>
</organism>
<dbReference type="Proteomes" id="UP000182894">
    <property type="component" value="Unassembled WGS sequence"/>
</dbReference>
<protein>
    <submittedName>
        <fullName evidence="1">Uncharacterized protein</fullName>
    </submittedName>
</protein>
<proteinExistence type="predicted"/>
<dbReference type="EMBL" id="FNCO01000002">
    <property type="protein sequence ID" value="SDG59088.1"/>
    <property type="molecule type" value="Genomic_DNA"/>
</dbReference>
<reference evidence="2" key="1">
    <citation type="submission" date="2016-10" db="EMBL/GenBank/DDBJ databases">
        <authorList>
            <person name="Varghese N."/>
            <person name="Submissions S."/>
        </authorList>
    </citation>
    <scope>NUCLEOTIDE SEQUENCE [LARGE SCALE GENOMIC DNA]</scope>
    <source>
        <strain evidence="2">ATCC 700689</strain>
    </source>
</reference>
<sequence>MLFAHLKRILKLDRLQRRGMSGAKDEFTLVETPAVEHEHQLGRRS</sequence>
<dbReference type="AlphaFoldDB" id="A0A1G7VHQ2"/>
<evidence type="ECO:0000313" key="1">
    <source>
        <dbReference type="EMBL" id="SDG59088.1"/>
    </source>
</evidence>
<gene>
    <name evidence="1" type="ORF">SAMN05216605_102501</name>
</gene>
<name>A0A1G7VHQ2_9PSED</name>
<dbReference type="STRING" id="89065.SAMN05216605_102501"/>
<evidence type="ECO:0000313" key="2">
    <source>
        <dbReference type="Proteomes" id="UP000182894"/>
    </source>
</evidence>
<keyword evidence="2" id="KW-1185">Reference proteome</keyword>
<accession>A0A1G7VHQ2</accession>